<gene>
    <name evidence="1" type="ORF">LCGC14_3106490</name>
</gene>
<name>A0A0F8YDU0_9ZZZZ</name>
<organism evidence="1">
    <name type="scientific">marine sediment metagenome</name>
    <dbReference type="NCBI Taxonomy" id="412755"/>
    <lineage>
        <taxon>unclassified sequences</taxon>
        <taxon>metagenomes</taxon>
        <taxon>ecological metagenomes</taxon>
    </lineage>
</organism>
<sequence>NIMNTDVKDAVYVTIKRPRVRALYLDQVQEKTKNGVTKPNGEVKPTAKIDPKKIDIVE</sequence>
<comment type="caution">
    <text evidence="1">The sequence shown here is derived from an EMBL/GenBank/DDBJ whole genome shotgun (WGS) entry which is preliminary data.</text>
</comment>
<evidence type="ECO:0000313" key="1">
    <source>
        <dbReference type="EMBL" id="KKK52284.1"/>
    </source>
</evidence>
<accession>A0A0F8YDU0</accession>
<feature type="non-terminal residue" evidence="1">
    <location>
        <position position="1"/>
    </location>
</feature>
<reference evidence="1" key="1">
    <citation type="journal article" date="2015" name="Nature">
        <title>Complex archaea that bridge the gap between prokaryotes and eukaryotes.</title>
        <authorList>
            <person name="Spang A."/>
            <person name="Saw J.H."/>
            <person name="Jorgensen S.L."/>
            <person name="Zaremba-Niedzwiedzka K."/>
            <person name="Martijn J."/>
            <person name="Lind A.E."/>
            <person name="van Eijk R."/>
            <person name="Schleper C."/>
            <person name="Guy L."/>
            <person name="Ettema T.J."/>
        </authorList>
    </citation>
    <scope>NUCLEOTIDE SEQUENCE</scope>
</reference>
<proteinExistence type="predicted"/>
<dbReference type="AlphaFoldDB" id="A0A0F8YDU0"/>
<protein>
    <submittedName>
        <fullName evidence="1">Uncharacterized protein</fullName>
    </submittedName>
</protein>
<dbReference type="EMBL" id="LAZR01067098">
    <property type="protein sequence ID" value="KKK52284.1"/>
    <property type="molecule type" value="Genomic_DNA"/>
</dbReference>